<protein>
    <recommendedName>
        <fullName evidence="2">DUF218 domain-containing protein</fullName>
    </recommendedName>
</protein>
<dbReference type="RefSeq" id="WP_134486197.1">
    <property type="nucleotide sequence ID" value="NZ_CP139089.1"/>
</dbReference>
<organism evidence="3 4">
    <name type="scientific">Methylocella tundrae</name>
    <dbReference type="NCBI Taxonomy" id="227605"/>
    <lineage>
        <taxon>Bacteria</taxon>
        <taxon>Pseudomonadati</taxon>
        <taxon>Pseudomonadota</taxon>
        <taxon>Alphaproteobacteria</taxon>
        <taxon>Hyphomicrobiales</taxon>
        <taxon>Beijerinckiaceae</taxon>
        <taxon>Methylocella</taxon>
    </lineage>
</organism>
<dbReference type="GO" id="GO:0000270">
    <property type="term" value="P:peptidoglycan metabolic process"/>
    <property type="evidence" value="ECO:0007669"/>
    <property type="project" value="TreeGrafter"/>
</dbReference>
<dbReference type="Gene3D" id="3.40.50.620">
    <property type="entry name" value="HUPs"/>
    <property type="match status" value="1"/>
</dbReference>
<dbReference type="AlphaFoldDB" id="A0A4U8YVA3"/>
<dbReference type="Pfam" id="PF02698">
    <property type="entry name" value="DUF218"/>
    <property type="match status" value="1"/>
</dbReference>
<dbReference type="GO" id="GO:0005886">
    <property type="term" value="C:plasma membrane"/>
    <property type="evidence" value="ECO:0007669"/>
    <property type="project" value="TreeGrafter"/>
</dbReference>
<reference evidence="3 4" key="1">
    <citation type="submission" date="2019-03" db="EMBL/GenBank/DDBJ databases">
        <authorList>
            <person name="Kox A.R. M."/>
        </authorList>
    </citation>
    <scope>NUCLEOTIDE SEQUENCE [LARGE SCALE GENOMIC DNA]</scope>
    <source>
        <strain evidence="3">MTUNDRAET4 annotated genome</strain>
    </source>
</reference>
<evidence type="ECO:0000259" key="2">
    <source>
        <dbReference type="Pfam" id="PF02698"/>
    </source>
</evidence>
<dbReference type="CDD" id="cd06259">
    <property type="entry name" value="YdcF-like"/>
    <property type="match status" value="1"/>
</dbReference>
<evidence type="ECO:0000256" key="1">
    <source>
        <dbReference type="SAM" id="Phobius"/>
    </source>
</evidence>
<dbReference type="InterPro" id="IPR014729">
    <property type="entry name" value="Rossmann-like_a/b/a_fold"/>
</dbReference>
<dbReference type="OrthoDB" id="9809813at2"/>
<name>A0A4U8YVA3_METTU</name>
<dbReference type="EMBL" id="LR536450">
    <property type="protein sequence ID" value="VFU07175.1"/>
    <property type="molecule type" value="Genomic_DNA"/>
</dbReference>
<keyword evidence="1" id="KW-0812">Transmembrane</keyword>
<keyword evidence="1" id="KW-1133">Transmembrane helix</keyword>
<feature type="domain" description="DUF218" evidence="2">
    <location>
        <begin position="81"/>
        <end position="247"/>
    </location>
</feature>
<accession>A0A4U8YVA3</accession>
<dbReference type="KEGG" id="mtun:MTUNDRAET4_0282"/>
<sequence length="264" mass="29279">MFFALSKIFWLIAEPLTFLLILLCIGVALQFTRRARLGRRWTAATTLALAVLLLTPLSAALLLPLENRFPAPPADLAPPTGIIVLGGALQQRKSESRGQVIFSEDGARLIAGLELARRYPQARLIYSGGSGDLLDQSSAETVGARKFWLALGGPADRMSFESRSRNTWENALFTRDLLQPKPGETWLLVTSAWHMPRSMGIFRRLGFDVIAYPVAYRTFGDARDWSWFASASDRIPMLDLSVREWIGLLAYRLTGKTGALFPAP</sequence>
<feature type="transmembrane region" description="Helical" evidence="1">
    <location>
        <begin position="41"/>
        <end position="63"/>
    </location>
</feature>
<proteinExistence type="predicted"/>
<dbReference type="PANTHER" id="PTHR30336:SF4">
    <property type="entry name" value="ENVELOPE BIOGENESIS FACTOR ELYC"/>
    <property type="match status" value="1"/>
</dbReference>
<dbReference type="InterPro" id="IPR051599">
    <property type="entry name" value="Cell_Envelope_Assoc"/>
</dbReference>
<dbReference type="PANTHER" id="PTHR30336">
    <property type="entry name" value="INNER MEMBRANE PROTEIN, PROBABLE PERMEASE"/>
    <property type="match status" value="1"/>
</dbReference>
<evidence type="ECO:0000313" key="3">
    <source>
        <dbReference type="EMBL" id="VFU07175.1"/>
    </source>
</evidence>
<dbReference type="GO" id="GO:0043164">
    <property type="term" value="P:Gram-negative-bacterium-type cell wall biogenesis"/>
    <property type="evidence" value="ECO:0007669"/>
    <property type="project" value="TreeGrafter"/>
</dbReference>
<evidence type="ECO:0000313" key="4">
    <source>
        <dbReference type="Proteomes" id="UP000294360"/>
    </source>
</evidence>
<dbReference type="Proteomes" id="UP000294360">
    <property type="component" value="Chromosome"/>
</dbReference>
<gene>
    <name evidence="3" type="ORF">MTUNDRAET4_0282</name>
</gene>
<keyword evidence="1" id="KW-0472">Membrane</keyword>
<feature type="transmembrane region" description="Helical" evidence="1">
    <location>
        <begin position="6"/>
        <end position="29"/>
    </location>
</feature>
<dbReference type="InterPro" id="IPR003848">
    <property type="entry name" value="DUF218"/>
</dbReference>